<dbReference type="AlphaFoldDB" id="A0A2G5U4L0"/>
<feature type="compositionally biased region" description="Basic and acidic residues" evidence="2">
    <location>
        <begin position="297"/>
        <end position="309"/>
    </location>
</feature>
<accession>A0A2G5U4L0</accession>
<organism evidence="3 4">
    <name type="scientific">Caenorhabditis nigoni</name>
    <dbReference type="NCBI Taxonomy" id="1611254"/>
    <lineage>
        <taxon>Eukaryota</taxon>
        <taxon>Metazoa</taxon>
        <taxon>Ecdysozoa</taxon>
        <taxon>Nematoda</taxon>
        <taxon>Chromadorea</taxon>
        <taxon>Rhabditida</taxon>
        <taxon>Rhabditina</taxon>
        <taxon>Rhabditomorpha</taxon>
        <taxon>Rhabditoidea</taxon>
        <taxon>Rhabditidae</taxon>
        <taxon>Peloderinae</taxon>
        <taxon>Caenorhabditis</taxon>
    </lineage>
</organism>
<feature type="compositionally biased region" description="Basic residues" evidence="2">
    <location>
        <begin position="286"/>
        <end position="296"/>
    </location>
</feature>
<keyword evidence="1" id="KW-0175">Coiled coil</keyword>
<evidence type="ECO:0000256" key="1">
    <source>
        <dbReference type="SAM" id="Coils"/>
    </source>
</evidence>
<feature type="coiled-coil region" evidence="1">
    <location>
        <begin position="112"/>
        <end position="146"/>
    </location>
</feature>
<reference evidence="4" key="1">
    <citation type="submission" date="2017-10" db="EMBL/GenBank/DDBJ databases">
        <title>Rapid genome shrinkage in a self-fertile nematode reveals novel sperm competition proteins.</title>
        <authorList>
            <person name="Yin D."/>
            <person name="Schwarz E.M."/>
            <person name="Thomas C.G."/>
            <person name="Felde R.L."/>
            <person name="Korf I.F."/>
            <person name="Cutter A.D."/>
            <person name="Schartner C.M."/>
            <person name="Ralston E.J."/>
            <person name="Meyer B.J."/>
            <person name="Haag E.S."/>
        </authorList>
    </citation>
    <scope>NUCLEOTIDE SEQUENCE [LARGE SCALE GENOMIC DNA]</scope>
    <source>
        <strain evidence="4">JU1422</strain>
    </source>
</reference>
<comment type="caution">
    <text evidence="3">The sequence shown here is derived from an EMBL/GenBank/DDBJ whole genome shotgun (WGS) entry which is preliminary data.</text>
</comment>
<name>A0A2G5U4L0_9PELO</name>
<evidence type="ECO:0000256" key="2">
    <source>
        <dbReference type="SAM" id="MobiDB-lite"/>
    </source>
</evidence>
<evidence type="ECO:0008006" key="5">
    <source>
        <dbReference type="Google" id="ProtNLM"/>
    </source>
</evidence>
<evidence type="ECO:0000313" key="4">
    <source>
        <dbReference type="Proteomes" id="UP000230233"/>
    </source>
</evidence>
<gene>
    <name evidence="3" type="primary">Cnig_chr_IV.g14121</name>
    <name evidence="3" type="ORF">B9Z55_014121</name>
</gene>
<evidence type="ECO:0000313" key="3">
    <source>
        <dbReference type="EMBL" id="PIC34492.1"/>
    </source>
</evidence>
<protein>
    <recommendedName>
        <fullName evidence="5">CCHC-type domain-containing protein</fullName>
    </recommendedName>
</protein>
<dbReference type="EMBL" id="PDUG01000004">
    <property type="protein sequence ID" value="PIC34492.1"/>
    <property type="molecule type" value="Genomic_DNA"/>
</dbReference>
<keyword evidence="4" id="KW-1185">Reference proteome</keyword>
<sequence length="309" mass="35237">MSKAPYTEKQLLDEPLDTPEAHVQAEGNPEAQLNSEEEKALEIAQQIKEHIDTRRGDLVTFEMVNTILRVVGPKAYQEMMQYISDRGVPTEAETTLLRQYILQASEREARMRAQHKEHIQLFTEKIKELQEDVSQLRKNEAKLENQLKTGRVPKTKKCVLAQDEEEGCKICKQLDHPASSCYIYPTAEAKLTALKLRNACIVCTYSGHEEAECPVADRTPECTKCNFKHFRALCVAKYGAVALEKKKKEAEEQKEKQQAKMQAKMHATIMAGISQLAQPTPGKNKEKNKKRKLRKQKQMEKEKAAGKEE</sequence>
<feature type="region of interest" description="Disordered" evidence="2">
    <location>
        <begin position="270"/>
        <end position="309"/>
    </location>
</feature>
<dbReference type="OrthoDB" id="5866078at2759"/>
<dbReference type="Proteomes" id="UP000230233">
    <property type="component" value="Chromosome IV"/>
</dbReference>
<proteinExistence type="predicted"/>
<feature type="region of interest" description="Disordered" evidence="2">
    <location>
        <begin position="1"/>
        <end position="35"/>
    </location>
</feature>